<evidence type="ECO:0000259" key="2">
    <source>
        <dbReference type="PROSITE" id="PS50113"/>
    </source>
</evidence>
<dbReference type="Gene3D" id="3.30.450.20">
    <property type="entry name" value="PAS domain"/>
    <property type="match status" value="1"/>
</dbReference>
<dbReference type="PROSITE" id="PS50112">
    <property type="entry name" value="PAS"/>
    <property type="match status" value="1"/>
</dbReference>
<dbReference type="Pfam" id="PF00990">
    <property type="entry name" value="GGDEF"/>
    <property type="match status" value="1"/>
</dbReference>
<dbReference type="Pfam" id="PF08448">
    <property type="entry name" value="PAS_4"/>
    <property type="match status" value="1"/>
</dbReference>
<dbReference type="CDD" id="cd00130">
    <property type="entry name" value="PAS"/>
    <property type="match status" value="1"/>
</dbReference>
<keyword evidence="4" id="KW-0808">Transferase</keyword>
<dbReference type="SUPFAM" id="SSF55073">
    <property type="entry name" value="Nucleotide cyclase"/>
    <property type="match status" value="1"/>
</dbReference>
<dbReference type="PROSITE" id="PS50887">
    <property type="entry name" value="GGDEF"/>
    <property type="match status" value="1"/>
</dbReference>
<reference evidence="4" key="1">
    <citation type="submission" date="2016-10" db="EMBL/GenBank/DDBJ databases">
        <title>Sequence of Gallionella enrichment culture.</title>
        <authorList>
            <person name="Poehlein A."/>
            <person name="Muehling M."/>
            <person name="Daniel R."/>
        </authorList>
    </citation>
    <scope>NUCLEOTIDE SEQUENCE</scope>
</reference>
<dbReference type="EC" id="2.7.7.65" evidence="4"/>
<dbReference type="Gene3D" id="3.10.450.50">
    <property type="match status" value="1"/>
</dbReference>
<gene>
    <name evidence="4" type="primary">yegE_19</name>
    <name evidence="4" type="ORF">GALL_186320</name>
</gene>
<dbReference type="AlphaFoldDB" id="A0A1J5RUP4"/>
<dbReference type="InterPro" id="IPR029787">
    <property type="entry name" value="Nucleotide_cyclase"/>
</dbReference>
<comment type="caution">
    <text evidence="4">The sequence shown here is derived from an EMBL/GenBank/DDBJ whole genome shotgun (WGS) entry which is preliminary data.</text>
</comment>
<dbReference type="InterPro" id="IPR000700">
    <property type="entry name" value="PAS-assoc_C"/>
</dbReference>
<name>A0A1J5RUP4_9ZZZZ</name>
<dbReference type="SMART" id="SM00091">
    <property type="entry name" value="PAS"/>
    <property type="match status" value="1"/>
</dbReference>
<feature type="domain" description="PAS" evidence="1">
    <location>
        <begin position="147"/>
        <end position="217"/>
    </location>
</feature>
<dbReference type="InterPro" id="IPR037401">
    <property type="entry name" value="SnoaL-like"/>
</dbReference>
<dbReference type="NCBIfam" id="TIGR00254">
    <property type="entry name" value="GGDEF"/>
    <property type="match status" value="1"/>
</dbReference>
<dbReference type="GO" id="GO:0052621">
    <property type="term" value="F:diguanylate cyclase activity"/>
    <property type="evidence" value="ECO:0007669"/>
    <property type="project" value="UniProtKB-EC"/>
</dbReference>
<dbReference type="InterPro" id="IPR001610">
    <property type="entry name" value="PAC"/>
</dbReference>
<dbReference type="PROSITE" id="PS50113">
    <property type="entry name" value="PAC"/>
    <property type="match status" value="1"/>
</dbReference>
<dbReference type="PANTHER" id="PTHR46663">
    <property type="entry name" value="DIGUANYLATE CYCLASE DGCT-RELATED"/>
    <property type="match status" value="1"/>
</dbReference>
<dbReference type="SMART" id="SM00086">
    <property type="entry name" value="PAC"/>
    <property type="match status" value="1"/>
</dbReference>
<sequence length="457" mass="51389">MYASRDDRLTTHFSDNFSGYTGSGSFLVKDRDEWIKITRQDFAQVQGRIRIEMLDLSLQDVSDDVVVATAFFHIHLPEVNQMLSREVARLVLIFRLEGNEWKIVHSSISIPYHPAQDGEVYPLKSLQVQNSILTALVEERTQALLASEALYRQLTEDTLDVIWKTDSNLRITYISPADERLRGFKADEMIGHHVFEMFTDEGVARIKEAIQQRAASEQSGAQVGFASFEAEHRCKDGRLIWGEVLSKPDRDAQGVIVGYHGITREITRRKLLEDQVRELAFHDSLTKLANRRLLVDRLTQTIFSSKRTQYYSSLVFLDLDNFKSLNDTHGHAAGDLLLIEVASRLKACVREIDTVARFGGDEFVLLLGNLSADKQEAILLATIIAEKIHISLSAPYYVKVASADMTCATIEHYGSASIGVAVFNGSDASSDEVIEWADSAMYQAKEDGRNLIRFHGA</sequence>
<feature type="domain" description="GGDEF" evidence="3">
    <location>
        <begin position="310"/>
        <end position="457"/>
    </location>
</feature>
<proteinExistence type="predicted"/>
<dbReference type="NCBIfam" id="TIGR00229">
    <property type="entry name" value="sensory_box"/>
    <property type="match status" value="1"/>
</dbReference>
<dbReference type="InterPro" id="IPR052163">
    <property type="entry name" value="DGC-Regulatory_Protein"/>
</dbReference>
<dbReference type="InterPro" id="IPR000160">
    <property type="entry name" value="GGDEF_dom"/>
</dbReference>
<organism evidence="4">
    <name type="scientific">mine drainage metagenome</name>
    <dbReference type="NCBI Taxonomy" id="410659"/>
    <lineage>
        <taxon>unclassified sequences</taxon>
        <taxon>metagenomes</taxon>
        <taxon>ecological metagenomes</taxon>
    </lineage>
</organism>
<dbReference type="InterPro" id="IPR013656">
    <property type="entry name" value="PAS_4"/>
</dbReference>
<dbReference type="SUPFAM" id="SSF54427">
    <property type="entry name" value="NTF2-like"/>
    <property type="match status" value="1"/>
</dbReference>
<dbReference type="PANTHER" id="PTHR46663:SF3">
    <property type="entry name" value="SLL0267 PROTEIN"/>
    <property type="match status" value="1"/>
</dbReference>
<dbReference type="InterPro" id="IPR035965">
    <property type="entry name" value="PAS-like_dom_sf"/>
</dbReference>
<dbReference type="InterPro" id="IPR000014">
    <property type="entry name" value="PAS"/>
</dbReference>
<dbReference type="CDD" id="cd01949">
    <property type="entry name" value="GGDEF"/>
    <property type="match status" value="1"/>
</dbReference>
<feature type="domain" description="PAC" evidence="2">
    <location>
        <begin position="226"/>
        <end position="278"/>
    </location>
</feature>
<evidence type="ECO:0000259" key="1">
    <source>
        <dbReference type="PROSITE" id="PS50112"/>
    </source>
</evidence>
<dbReference type="Pfam" id="PF13474">
    <property type="entry name" value="SnoaL_3"/>
    <property type="match status" value="1"/>
</dbReference>
<evidence type="ECO:0000259" key="3">
    <source>
        <dbReference type="PROSITE" id="PS50887"/>
    </source>
</evidence>
<dbReference type="InterPro" id="IPR043128">
    <property type="entry name" value="Rev_trsase/Diguanyl_cyclase"/>
</dbReference>
<dbReference type="InterPro" id="IPR032710">
    <property type="entry name" value="NTF2-like_dom_sf"/>
</dbReference>
<accession>A0A1J5RUP4</accession>
<dbReference type="SUPFAM" id="SSF55785">
    <property type="entry name" value="PYP-like sensor domain (PAS domain)"/>
    <property type="match status" value="1"/>
</dbReference>
<evidence type="ECO:0000313" key="4">
    <source>
        <dbReference type="EMBL" id="OIQ99394.1"/>
    </source>
</evidence>
<dbReference type="Gene3D" id="3.30.70.270">
    <property type="match status" value="1"/>
</dbReference>
<dbReference type="FunFam" id="3.30.70.270:FF:000001">
    <property type="entry name" value="Diguanylate cyclase domain protein"/>
    <property type="match status" value="1"/>
</dbReference>
<dbReference type="EMBL" id="MLJW01000107">
    <property type="protein sequence ID" value="OIQ99394.1"/>
    <property type="molecule type" value="Genomic_DNA"/>
</dbReference>
<protein>
    <submittedName>
        <fullName evidence="4">Putative diguanylate cyclase YegE</fullName>
        <ecNumber evidence="4">2.7.7.65</ecNumber>
    </submittedName>
</protein>
<keyword evidence="4" id="KW-0548">Nucleotidyltransferase</keyword>
<dbReference type="SMART" id="SM00267">
    <property type="entry name" value="GGDEF"/>
    <property type="match status" value="1"/>
</dbReference>